<comment type="caution">
    <text evidence="1">The sequence shown here is derived from an EMBL/GenBank/DDBJ whole genome shotgun (WGS) entry which is preliminary data.</text>
</comment>
<dbReference type="OrthoDB" id="9780310at2"/>
<dbReference type="Pfam" id="PF01904">
    <property type="entry name" value="DUF72"/>
    <property type="match status" value="1"/>
</dbReference>
<dbReference type="SUPFAM" id="SSF117396">
    <property type="entry name" value="TM1631-like"/>
    <property type="match status" value="1"/>
</dbReference>
<evidence type="ECO:0000313" key="1">
    <source>
        <dbReference type="EMBL" id="RAJ02355.1"/>
    </source>
</evidence>
<dbReference type="PANTHER" id="PTHR30348:SF4">
    <property type="entry name" value="DUF72 DOMAIN-CONTAINING PROTEIN"/>
    <property type="match status" value="1"/>
</dbReference>
<dbReference type="InterPro" id="IPR002763">
    <property type="entry name" value="DUF72"/>
</dbReference>
<evidence type="ECO:0000313" key="2">
    <source>
        <dbReference type="Proteomes" id="UP000249547"/>
    </source>
</evidence>
<keyword evidence="2" id="KW-1185">Reference proteome</keyword>
<proteinExistence type="predicted"/>
<dbReference type="AlphaFoldDB" id="A0A327QEC1"/>
<dbReference type="EMBL" id="QLLL01000006">
    <property type="protein sequence ID" value="RAJ02355.1"/>
    <property type="molecule type" value="Genomic_DNA"/>
</dbReference>
<sequence length="247" mass="28364">MEKSKIHIGTSGWSYPSWKGKFYPEKLAAADFLTYYAKYLHVTEINTTFYHLPRKTTVQGWRDKVPAGFLFCPKMSRYLTHLKRLLDPTEPVTKFFTAIEDLPPCGPVLLQLPPTLQFDQERAIACFDELVNFKGYTFALEIRHTSWLQPNAIELLKAYKIAFVMAESGGRWPSGTFVTSNHVYARFHGPNGDYKGGYSKQALDEYATVLNDWHSEGYTVWGFFNNTIDEHGIYNALYLHEKLGSSH</sequence>
<dbReference type="Gene3D" id="3.20.20.410">
    <property type="entry name" value="Protein of unknown function UPF0759"/>
    <property type="match status" value="1"/>
</dbReference>
<name>A0A327QEC1_9BACT</name>
<gene>
    <name evidence="1" type="ORF">LX64_03367</name>
</gene>
<dbReference type="Proteomes" id="UP000249547">
    <property type="component" value="Unassembled WGS sequence"/>
</dbReference>
<dbReference type="InterPro" id="IPR036520">
    <property type="entry name" value="UPF0759_sf"/>
</dbReference>
<protein>
    <submittedName>
        <fullName evidence="1">Uncharacterized protein YecE (DUF72 family)</fullName>
    </submittedName>
</protein>
<organism evidence="1 2">
    <name type="scientific">Chitinophaga skermanii</name>
    <dbReference type="NCBI Taxonomy" id="331697"/>
    <lineage>
        <taxon>Bacteria</taxon>
        <taxon>Pseudomonadati</taxon>
        <taxon>Bacteroidota</taxon>
        <taxon>Chitinophagia</taxon>
        <taxon>Chitinophagales</taxon>
        <taxon>Chitinophagaceae</taxon>
        <taxon>Chitinophaga</taxon>
    </lineage>
</organism>
<dbReference type="PANTHER" id="PTHR30348">
    <property type="entry name" value="UNCHARACTERIZED PROTEIN YECE"/>
    <property type="match status" value="1"/>
</dbReference>
<reference evidence="1 2" key="1">
    <citation type="submission" date="2018-06" db="EMBL/GenBank/DDBJ databases">
        <title>Genomic Encyclopedia of Archaeal and Bacterial Type Strains, Phase II (KMG-II): from individual species to whole genera.</title>
        <authorList>
            <person name="Goeker M."/>
        </authorList>
    </citation>
    <scope>NUCLEOTIDE SEQUENCE [LARGE SCALE GENOMIC DNA]</scope>
    <source>
        <strain evidence="1 2">DSM 23857</strain>
    </source>
</reference>
<accession>A0A327QEC1</accession>
<dbReference type="RefSeq" id="WP_111598803.1">
    <property type="nucleotide sequence ID" value="NZ_QLLL01000006.1"/>
</dbReference>